<dbReference type="InterPro" id="IPR032823">
    <property type="entry name" value="BCA_ABC_TP_C"/>
</dbReference>
<proteinExistence type="predicted"/>
<dbReference type="GO" id="GO:0015188">
    <property type="term" value="F:L-isoleucine transmembrane transporter activity"/>
    <property type="evidence" value="ECO:0007669"/>
    <property type="project" value="TreeGrafter"/>
</dbReference>
<accession>A0A2R7Z3H4</accession>
<evidence type="ECO:0000256" key="2">
    <source>
        <dbReference type="ARBA" id="ARBA00022741"/>
    </source>
</evidence>
<dbReference type="Proteomes" id="UP000244867">
    <property type="component" value="Unassembled WGS sequence"/>
</dbReference>
<dbReference type="PANTHER" id="PTHR45772">
    <property type="entry name" value="CONSERVED COMPONENT OF ABC TRANSPORTER FOR NATURAL AMINO ACIDS-RELATED"/>
    <property type="match status" value="1"/>
</dbReference>
<dbReference type="GO" id="GO:0015192">
    <property type="term" value="F:L-phenylalanine transmembrane transporter activity"/>
    <property type="evidence" value="ECO:0007669"/>
    <property type="project" value="TreeGrafter"/>
</dbReference>
<dbReference type="InterPro" id="IPR003439">
    <property type="entry name" value="ABC_transporter-like_ATP-bd"/>
</dbReference>
<dbReference type="GO" id="GO:0005886">
    <property type="term" value="C:plasma membrane"/>
    <property type="evidence" value="ECO:0007669"/>
    <property type="project" value="TreeGrafter"/>
</dbReference>
<dbReference type="PROSITE" id="PS50893">
    <property type="entry name" value="ABC_TRANSPORTER_2"/>
    <property type="match status" value="1"/>
</dbReference>
<dbReference type="OrthoDB" id="9805514at2"/>
<dbReference type="EMBL" id="PYXZ01000001">
    <property type="protein sequence ID" value="PUA83124.1"/>
    <property type="molecule type" value="Genomic_DNA"/>
</dbReference>
<gene>
    <name evidence="5" type="ORF">C7S10_03595</name>
</gene>
<dbReference type="GO" id="GO:0016887">
    <property type="term" value="F:ATP hydrolysis activity"/>
    <property type="evidence" value="ECO:0007669"/>
    <property type="project" value="InterPro"/>
</dbReference>
<evidence type="ECO:0000259" key="4">
    <source>
        <dbReference type="PROSITE" id="PS50893"/>
    </source>
</evidence>
<evidence type="ECO:0000313" key="6">
    <source>
        <dbReference type="Proteomes" id="UP000244867"/>
    </source>
</evidence>
<dbReference type="InterPro" id="IPR003593">
    <property type="entry name" value="AAA+_ATPase"/>
</dbReference>
<name>A0A2R7Z3H4_9ACTN</name>
<evidence type="ECO:0000256" key="3">
    <source>
        <dbReference type="ARBA" id="ARBA00022840"/>
    </source>
</evidence>
<dbReference type="GO" id="GO:1903805">
    <property type="term" value="P:L-valine import across plasma membrane"/>
    <property type="evidence" value="ECO:0007669"/>
    <property type="project" value="TreeGrafter"/>
</dbReference>
<dbReference type="AlphaFoldDB" id="A0A2R7Z3H4"/>
<protein>
    <recommendedName>
        <fullName evidence="4">ABC transporter domain-containing protein</fullName>
    </recommendedName>
</protein>
<reference evidence="5 6" key="1">
    <citation type="submission" date="2018-03" db="EMBL/GenBank/DDBJ databases">
        <authorList>
            <person name="Keele B.F."/>
        </authorList>
    </citation>
    <scope>NUCLEOTIDE SEQUENCE [LARGE SCALE GENOMIC DNA]</scope>
    <source>
        <strain evidence="5 6">IB-3</strain>
    </source>
</reference>
<keyword evidence="2" id="KW-0547">Nucleotide-binding</keyword>
<dbReference type="GO" id="GO:1903806">
    <property type="term" value="P:L-isoleucine import across plasma membrane"/>
    <property type="evidence" value="ECO:0007669"/>
    <property type="project" value="TreeGrafter"/>
</dbReference>
<dbReference type="InterPro" id="IPR027417">
    <property type="entry name" value="P-loop_NTPase"/>
</dbReference>
<evidence type="ECO:0000256" key="1">
    <source>
        <dbReference type="ARBA" id="ARBA00022448"/>
    </source>
</evidence>
<dbReference type="Pfam" id="PF00005">
    <property type="entry name" value="ABC_tran"/>
    <property type="match status" value="1"/>
</dbReference>
<dbReference type="InterPro" id="IPR051120">
    <property type="entry name" value="ABC_AA/LPS_Transport"/>
</dbReference>
<dbReference type="SMART" id="SM00382">
    <property type="entry name" value="AAA"/>
    <property type="match status" value="1"/>
</dbReference>
<evidence type="ECO:0000313" key="5">
    <source>
        <dbReference type="EMBL" id="PUA83124.1"/>
    </source>
</evidence>
<dbReference type="Gene3D" id="3.40.50.300">
    <property type="entry name" value="P-loop containing nucleotide triphosphate hydrolases"/>
    <property type="match status" value="1"/>
</dbReference>
<sequence>MRFGGNTALDEVGLTLPRGEWTGLIGPNGSGKTTMLNVLSGIYVPQAGRTTLDGVGIGSLRPGPRSRLGVVRTFQHPQLAESLTMWENVLLGVDLRRSRDRRGRVASAEDPVAVARKVVDIFGFTAYADHVPSQAPYGVRKIAEIARAVVASPKVLLLDEPAAGLSREERRELIAALAVIRDARPDMAVCLVEHDIRLVASVCPTIQVLNFGKVLASGTSSEVLKDQSVIEAYLGKSAARLNEGTTT</sequence>
<feature type="domain" description="ABC transporter" evidence="4">
    <location>
        <begin position="1"/>
        <end position="236"/>
    </location>
</feature>
<dbReference type="GO" id="GO:0005304">
    <property type="term" value="F:L-valine transmembrane transporter activity"/>
    <property type="evidence" value="ECO:0007669"/>
    <property type="project" value="TreeGrafter"/>
</dbReference>
<dbReference type="SUPFAM" id="SSF52540">
    <property type="entry name" value="P-loop containing nucleoside triphosphate hydrolases"/>
    <property type="match status" value="1"/>
</dbReference>
<dbReference type="GO" id="GO:0005524">
    <property type="term" value="F:ATP binding"/>
    <property type="evidence" value="ECO:0007669"/>
    <property type="project" value="UniProtKB-KW"/>
</dbReference>
<keyword evidence="3" id="KW-0067">ATP-binding</keyword>
<organism evidence="5 6">
    <name type="scientific">Nocardioides currus</name>
    <dbReference type="NCBI Taxonomy" id="2133958"/>
    <lineage>
        <taxon>Bacteria</taxon>
        <taxon>Bacillati</taxon>
        <taxon>Actinomycetota</taxon>
        <taxon>Actinomycetes</taxon>
        <taxon>Propionibacteriales</taxon>
        <taxon>Nocardioidaceae</taxon>
        <taxon>Nocardioides</taxon>
    </lineage>
</organism>
<comment type="caution">
    <text evidence="5">The sequence shown here is derived from an EMBL/GenBank/DDBJ whole genome shotgun (WGS) entry which is preliminary data.</text>
</comment>
<dbReference type="PANTHER" id="PTHR45772:SF7">
    <property type="entry name" value="AMINO ACID ABC TRANSPORTER ATP-BINDING PROTEIN"/>
    <property type="match status" value="1"/>
</dbReference>
<dbReference type="GO" id="GO:0015808">
    <property type="term" value="P:L-alanine transport"/>
    <property type="evidence" value="ECO:0007669"/>
    <property type="project" value="TreeGrafter"/>
</dbReference>
<dbReference type="Pfam" id="PF12399">
    <property type="entry name" value="BCA_ABC_TP_C"/>
    <property type="match status" value="1"/>
</dbReference>
<keyword evidence="1" id="KW-0813">Transport</keyword>
<keyword evidence="6" id="KW-1185">Reference proteome</keyword>
<dbReference type="GO" id="GO:0042941">
    <property type="term" value="P:D-alanine transmembrane transport"/>
    <property type="evidence" value="ECO:0007669"/>
    <property type="project" value="TreeGrafter"/>
</dbReference>